<evidence type="ECO:0000313" key="3">
    <source>
        <dbReference type="Proteomes" id="UP000040453"/>
    </source>
</evidence>
<sequence length="337" mass="39381">MKKLSFILILTIILSACGTDNLEESSFDVEVNCSSMEAGTEEALEERVSLFERDTYEPLKEKLNEDVLVSKENLEEELATAVYSTCINEEESYNDSYDKLYFSMLEYFYAFMISEKEESLTIEEINYKGRSFNDYALNIVLDDGRQANVFRFDPLTYSGDVLQRLDEEAVIGSLEELYASAIKEDFIDRAFSGLENPLNAAFHNIPDILEEKDLEEWEPDLDKNAEASDFWHLYAIIIDGDIKEQNLLREKENWRDIKLYPSWRTYQMIERLEEVHAISPDIPYPEGALENEEWFKATDYMSENMEETVKDNKLDKDLYEIYQYIHTGEGYLSDLEL</sequence>
<dbReference type="RefSeq" id="WP_042533679.1">
    <property type="nucleotide sequence ID" value="NZ_CDGG01000001.1"/>
</dbReference>
<dbReference type="PROSITE" id="PS51257">
    <property type="entry name" value="PROKAR_LIPOPROTEIN"/>
    <property type="match status" value="1"/>
</dbReference>
<dbReference type="EMBL" id="CDGG01000001">
    <property type="protein sequence ID" value="CEI83424.1"/>
    <property type="molecule type" value="Genomic_DNA"/>
</dbReference>
<dbReference type="OrthoDB" id="3261089at2"/>
<dbReference type="Proteomes" id="UP000040453">
    <property type="component" value="Unassembled WGS sequence"/>
</dbReference>
<keyword evidence="3" id="KW-1185">Reference proteome</keyword>
<evidence type="ECO:0000256" key="1">
    <source>
        <dbReference type="SAM" id="SignalP"/>
    </source>
</evidence>
<reference evidence="2 3" key="1">
    <citation type="submission" date="2014-11" db="EMBL/GenBank/DDBJ databases">
        <authorList>
            <person name="Urmite Genomes Urmite Genomes"/>
        </authorList>
    </citation>
    <scope>NUCLEOTIDE SEQUENCE [LARGE SCALE GENOMIC DNA]</scope>
    <source>
        <strain evidence="2 3">Oc5</strain>
    </source>
</reference>
<dbReference type="AlphaFoldDB" id="A0A0A1MUU5"/>
<feature type="signal peptide" evidence="1">
    <location>
        <begin position="1"/>
        <end position="18"/>
    </location>
</feature>
<keyword evidence="1" id="KW-0732">Signal</keyword>
<protein>
    <submittedName>
        <fullName evidence="2">Uncharacterized protein</fullName>
    </submittedName>
</protein>
<gene>
    <name evidence="2" type="ORF">BN997_03333</name>
</gene>
<name>A0A0A1MUU5_9BACI</name>
<feature type="chain" id="PRO_5039046900" evidence="1">
    <location>
        <begin position="19"/>
        <end position="337"/>
    </location>
</feature>
<organism evidence="2 3">
    <name type="scientific">Oceanobacillus oncorhynchi</name>
    <dbReference type="NCBI Taxonomy" id="545501"/>
    <lineage>
        <taxon>Bacteria</taxon>
        <taxon>Bacillati</taxon>
        <taxon>Bacillota</taxon>
        <taxon>Bacilli</taxon>
        <taxon>Bacillales</taxon>
        <taxon>Bacillaceae</taxon>
        <taxon>Oceanobacillus</taxon>
    </lineage>
</organism>
<accession>A0A0A1MUU5</accession>
<proteinExistence type="predicted"/>
<evidence type="ECO:0000313" key="2">
    <source>
        <dbReference type="EMBL" id="CEI83424.1"/>
    </source>
</evidence>